<dbReference type="EMBL" id="JAQOMS010000002">
    <property type="protein sequence ID" value="MDC2889010.1"/>
    <property type="molecule type" value="Genomic_DNA"/>
</dbReference>
<sequence length="53" mass="5763">MEAMGVLGFIFGLAGFSYANAVKSDIAKLRQEFEDFKASLNTSEKSDIKGAEE</sequence>
<dbReference type="Proteomes" id="UP001528411">
    <property type="component" value="Unassembled WGS sequence"/>
</dbReference>
<keyword evidence="1" id="KW-0175">Coiled coil</keyword>
<proteinExistence type="predicted"/>
<dbReference type="RefSeq" id="WP_272180545.1">
    <property type="nucleotide sequence ID" value="NZ_JAQOMS010000002.1"/>
</dbReference>
<evidence type="ECO:0000313" key="3">
    <source>
        <dbReference type="Proteomes" id="UP001528411"/>
    </source>
</evidence>
<feature type="coiled-coil region" evidence="1">
    <location>
        <begin position="19"/>
        <end position="46"/>
    </location>
</feature>
<accession>A0ABT5FEE5</accession>
<comment type="caution">
    <text evidence="2">The sequence shown here is derived from an EMBL/GenBank/DDBJ whole genome shotgun (WGS) entry which is preliminary data.</text>
</comment>
<gene>
    <name evidence="2" type="ORF">PN838_09785</name>
</gene>
<reference evidence="2 3" key="1">
    <citation type="submission" date="2023-01" db="EMBL/GenBank/DDBJ databases">
        <title>Psychrosphaera sp. nov., isolated from marine algae.</title>
        <authorList>
            <person name="Bayburt H."/>
            <person name="Choi B.J."/>
            <person name="Kim J.M."/>
            <person name="Choi D.G."/>
            <person name="Jeon C.O."/>
        </authorList>
    </citation>
    <scope>NUCLEOTIDE SEQUENCE [LARGE SCALE GENOMIC DNA]</scope>
    <source>
        <strain evidence="2 3">G1-22</strain>
    </source>
</reference>
<protein>
    <submittedName>
        <fullName evidence="2">Uncharacterized protein</fullName>
    </submittedName>
</protein>
<organism evidence="2 3">
    <name type="scientific">Psychrosphaera algicola</name>
    <dbReference type="NCBI Taxonomy" id="3023714"/>
    <lineage>
        <taxon>Bacteria</taxon>
        <taxon>Pseudomonadati</taxon>
        <taxon>Pseudomonadota</taxon>
        <taxon>Gammaproteobacteria</taxon>
        <taxon>Alteromonadales</taxon>
        <taxon>Pseudoalteromonadaceae</taxon>
        <taxon>Psychrosphaera</taxon>
    </lineage>
</organism>
<name>A0ABT5FEE5_9GAMM</name>
<evidence type="ECO:0000256" key="1">
    <source>
        <dbReference type="SAM" id="Coils"/>
    </source>
</evidence>
<evidence type="ECO:0000313" key="2">
    <source>
        <dbReference type="EMBL" id="MDC2889010.1"/>
    </source>
</evidence>
<keyword evidence="3" id="KW-1185">Reference proteome</keyword>